<dbReference type="EMBL" id="MN988517">
    <property type="protein sequence ID" value="QIG70555.1"/>
    <property type="molecule type" value="Genomic_DNA"/>
</dbReference>
<accession>A0A7S5R9L9</accession>
<protein>
    <submittedName>
        <fullName evidence="1">Uncharacterized protein</fullName>
    </submittedName>
</protein>
<proteinExistence type="predicted"/>
<keyword evidence="2" id="KW-1185">Reference proteome</keyword>
<gene>
    <name evidence="1" type="ORF">EVB89_094</name>
</gene>
<organism evidence="1 2">
    <name type="scientific">Rhizobium phage RHph_N38</name>
    <dbReference type="NCBI Taxonomy" id="2509750"/>
    <lineage>
        <taxon>Viruses</taxon>
        <taxon>Duplodnaviria</taxon>
        <taxon>Heunggongvirae</taxon>
        <taxon>Uroviricota</taxon>
        <taxon>Caudoviricetes</taxon>
        <taxon>Schitoviridae</taxon>
        <taxon>Demetervirinae</taxon>
        <taxon>Cyamitesvirus</taxon>
        <taxon>Cyamitesvirus N38</taxon>
    </lineage>
</organism>
<dbReference type="Proteomes" id="UP000617684">
    <property type="component" value="Segment"/>
</dbReference>
<evidence type="ECO:0000313" key="1">
    <source>
        <dbReference type="EMBL" id="QIG70555.1"/>
    </source>
</evidence>
<reference evidence="1" key="1">
    <citation type="submission" date="2020-01" db="EMBL/GenBank/DDBJ databases">
        <title>Patterns of diversity and host range of bacteriophage communities associated with bean-nodulatin bacteria.</title>
        <authorList>
            <person name="Vann Cauwenberghe J."/>
            <person name="Santamaria R.I."/>
            <person name="Bustos P."/>
            <person name="Juarez S."/>
            <person name="Gonzalez V."/>
        </authorList>
    </citation>
    <scope>NUCLEOTIDE SEQUENCE</scope>
</reference>
<sequence length="70" mass="7656">MIRTRILFMAAAIVAVMPLASCGTVAVTSERPRGITSEQENDQMNERIAKDKAERAAKAEADKARFGYTP</sequence>
<name>A0A7S5R9L9_9CAUD</name>
<evidence type="ECO:0000313" key="2">
    <source>
        <dbReference type="Proteomes" id="UP000617684"/>
    </source>
</evidence>